<dbReference type="InterPro" id="IPR006685">
    <property type="entry name" value="MscS_channel_2nd"/>
</dbReference>
<feature type="compositionally biased region" description="Low complexity" evidence="6">
    <location>
        <begin position="119"/>
        <end position="131"/>
    </location>
</feature>
<dbReference type="InterPro" id="IPR023408">
    <property type="entry name" value="MscS_beta-dom_sf"/>
</dbReference>
<evidence type="ECO:0000256" key="2">
    <source>
        <dbReference type="ARBA" id="ARBA00008017"/>
    </source>
</evidence>
<evidence type="ECO:0000313" key="10">
    <source>
        <dbReference type="Proteomes" id="UP000324907"/>
    </source>
</evidence>
<comment type="similarity">
    <text evidence="2">Belongs to the MscS (TC 1.A.23) family.</text>
</comment>
<sequence length="1449" mass="149175">MTSIEMSSIPGFAVERAVLQLDDEVPSSRVLAEWLGVRAAWRKRSRTAARLLEEGGRVCCCTLSCCGRVVITPSGIDDDEDEEETSGDDDGMSGSASDGDGEMTTGRARGDTQDGLQEPGAAMPAGGVAAMSPRGSAQASQRRPRSASKTRPAQPCCKCHVPRFCRPAVCLTAVRKWLGQVMGAIFGALRWFVMAALFVAAGMLAVLIDGSGFLDALAITGSSGTASTLTLAGAPLASWCFFAAACTIAVPPLRFLALIGVGMVNFCIPRRWTAARLYVVTARGPVWRVAWTVLFPFLWSAIVGEPIFPNIRLRITLVLAAAAILEGAISVSLRAYRQAAHLAAFQSKVDALQTRLRAFQALTLLASSVAAARRRFHLLFPGRAATLAAAMAKGDGKLPSGPGAAGMASRFGLRAPHPLSPVKEGSAVAPAGVGEAVGLDLGASADSEVFTQLHGAAGGRMDHTAARPLPVSTGRGSAGLRLLEMPRSLADMVVAPPTNAPASFNGELIGGTSSGIPGQTSSAFGGRPSHRDTPSRSHSFTGGRRGMDLAAGRSSQAEDGPTFLRTAPFGAHGDHGSGHSGPHHASSTGRRASEADIESSKGRGSSGREWTFVPSAAELRWSSASLAAVAEAIVFAGPKGAARRAEMRDRWGWMDMAARADKEAVANPTALDDLVMGLASTSDGDDSSVSSSEGSGGNSDDGGVARGRAAVSDATMLAAARAAAADLGVHLPASADAADKTGSGNAAATAAAAAASGGDAANGGVGSGPSLAAMLGLRRGGKGGAGSVASGAIPLFAVKGVAPATASKSATPVRGVGVSGGSAALPQPTLVGALSTRAARKVMFEAFSHLDYKRSGRVTVEMMASRLGVPAHAAAEIFHQVASVPTEALSKRDFAAAGAKLVHDLRALGRTVEDFGAVATAVRLAALGVWAVVVLFVGLWAFQVSLLDVVVPFGLMFTSLGFAAGEPAKVFFNGLFVLTAYAPFEVGDRVSINGMRVMTVTKIGVVSTWYRTVSGREMMLSNHTLLLANVENYSRCKAANVEILFTIGFRTTPRQFDAFVETVVAYANGLPTRWEEDSVDVMIKDGSGVDSKLNFVIWLTHRRGWNESLEVLTDASRATMFFIQAMQRLGIEYVSSAQPVMLKVEDAKLRQAAAMVAAAAHGGHAGVRLHAADDSFVAAAEAAEGAAEKSGRAGSAGRERRASLTRAGGSRAIGARRGSFGALSGSGADAGAASAALAGAFSATPGPMSPPAAESKSLGRRADSGRITATKTSRGHAHAASGGSDGVLGEGLRRTGSEGRSLAALKRQEPLHKRSSRVAGLGAAPHRSNRHANDGAASQGTVAGNPNMVNEWDFGGSLYRPEPIDLAAWARRGTGGGHSPCGETRTVDEARVKGFDPKDFAASFEPPRLGAVGKLAASGTYDERLAANRLRKRNAMAAAAAAHGVHGKR</sequence>
<evidence type="ECO:0000256" key="5">
    <source>
        <dbReference type="ARBA" id="ARBA00023136"/>
    </source>
</evidence>
<dbReference type="Proteomes" id="UP000324907">
    <property type="component" value="Unassembled WGS sequence"/>
</dbReference>
<dbReference type="PANTHER" id="PTHR31618:SF1">
    <property type="entry name" value="EF-HAND DOMAIN-CONTAINING PROTEIN"/>
    <property type="match status" value="1"/>
</dbReference>
<feature type="transmembrane region" description="Helical" evidence="7">
    <location>
        <begin position="285"/>
        <end position="303"/>
    </location>
</feature>
<gene>
    <name evidence="9" type="ORF">FNF28_02088</name>
</gene>
<organism evidence="9 10">
    <name type="scientific">Cafeteria roenbergensis</name>
    <name type="common">Marine flagellate</name>
    <dbReference type="NCBI Taxonomy" id="33653"/>
    <lineage>
        <taxon>Eukaryota</taxon>
        <taxon>Sar</taxon>
        <taxon>Stramenopiles</taxon>
        <taxon>Bigyra</taxon>
        <taxon>Opalozoa</taxon>
        <taxon>Bicosoecida</taxon>
        <taxon>Cafeteriaceae</taxon>
        <taxon>Cafeteria</taxon>
    </lineage>
</organism>
<dbReference type="GO" id="GO:0006820">
    <property type="term" value="P:monoatomic anion transport"/>
    <property type="evidence" value="ECO:0007669"/>
    <property type="project" value="TreeGrafter"/>
</dbReference>
<feature type="region of interest" description="Disordered" evidence="6">
    <location>
        <begin position="74"/>
        <end position="155"/>
    </location>
</feature>
<evidence type="ECO:0000256" key="3">
    <source>
        <dbReference type="ARBA" id="ARBA00022692"/>
    </source>
</evidence>
<evidence type="ECO:0000313" key="9">
    <source>
        <dbReference type="EMBL" id="KAA0169476.1"/>
    </source>
</evidence>
<keyword evidence="4 7" id="KW-1133">Transmembrane helix</keyword>
<reference evidence="9 10" key="1">
    <citation type="submission" date="2019-07" db="EMBL/GenBank/DDBJ databases">
        <title>Genomes of Cafeteria roenbergensis.</title>
        <authorList>
            <person name="Fischer M.G."/>
            <person name="Hackl T."/>
            <person name="Roman M."/>
        </authorList>
    </citation>
    <scope>NUCLEOTIDE SEQUENCE [LARGE SCALE GENOMIC DNA]</scope>
    <source>
        <strain evidence="9 10">RCC970-E3</strain>
    </source>
</reference>
<comment type="caution">
    <text evidence="9">The sequence shown here is derived from an EMBL/GenBank/DDBJ whole genome shotgun (WGS) entry which is preliminary data.</text>
</comment>
<name>A0A5A8DVN6_CAFRO</name>
<evidence type="ECO:0000256" key="7">
    <source>
        <dbReference type="SAM" id="Phobius"/>
    </source>
</evidence>
<feature type="region of interest" description="Disordered" evidence="6">
    <location>
        <begin position="1243"/>
        <end position="1344"/>
    </location>
</feature>
<feature type="region of interest" description="Disordered" evidence="6">
    <location>
        <begin position="1187"/>
        <end position="1210"/>
    </location>
</feature>
<dbReference type="EMBL" id="VLTL01000022">
    <property type="protein sequence ID" value="KAA0169476.1"/>
    <property type="molecule type" value="Genomic_DNA"/>
</dbReference>
<feature type="domain" description="Mechanosensitive ion channel MscS" evidence="8">
    <location>
        <begin position="971"/>
        <end position="1035"/>
    </location>
</feature>
<accession>A0A5A8DVN6</accession>
<dbReference type="Gene3D" id="2.30.30.60">
    <property type="match status" value="1"/>
</dbReference>
<dbReference type="SUPFAM" id="SSF50182">
    <property type="entry name" value="Sm-like ribonucleoproteins"/>
    <property type="match status" value="1"/>
</dbReference>
<dbReference type="PANTHER" id="PTHR31618">
    <property type="entry name" value="MECHANOSENSITIVE ION CHANNEL PROTEIN 5"/>
    <property type="match status" value="1"/>
</dbReference>
<dbReference type="InterPro" id="IPR010920">
    <property type="entry name" value="LSM_dom_sf"/>
</dbReference>
<feature type="transmembrane region" description="Helical" evidence="7">
    <location>
        <begin position="915"/>
        <end position="942"/>
    </location>
</feature>
<feature type="compositionally biased region" description="Polar residues" evidence="6">
    <location>
        <begin position="514"/>
        <end position="523"/>
    </location>
</feature>
<feature type="transmembrane region" description="Helical" evidence="7">
    <location>
        <begin position="185"/>
        <end position="208"/>
    </location>
</feature>
<dbReference type="GO" id="GO:0008381">
    <property type="term" value="F:mechanosensitive monoatomic ion channel activity"/>
    <property type="evidence" value="ECO:0007669"/>
    <property type="project" value="TreeGrafter"/>
</dbReference>
<proteinExistence type="inferred from homology"/>
<evidence type="ECO:0000259" key="8">
    <source>
        <dbReference type="Pfam" id="PF00924"/>
    </source>
</evidence>
<evidence type="ECO:0000256" key="6">
    <source>
        <dbReference type="SAM" id="MobiDB-lite"/>
    </source>
</evidence>
<protein>
    <recommendedName>
        <fullName evidence="8">Mechanosensitive ion channel MscS domain-containing protein</fullName>
    </recommendedName>
</protein>
<keyword evidence="5 7" id="KW-0472">Membrane</keyword>
<evidence type="ECO:0000256" key="1">
    <source>
        <dbReference type="ARBA" id="ARBA00004141"/>
    </source>
</evidence>
<feature type="compositionally biased region" description="Basic and acidic residues" evidence="6">
    <location>
        <begin position="591"/>
        <end position="601"/>
    </location>
</feature>
<feature type="region of interest" description="Disordered" evidence="6">
    <location>
        <begin position="678"/>
        <end position="706"/>
    </location>
</feature>
<keyword evidence="3 7" id="KW-0812">Transmembrane</keyword>
<dbReference type="Pfam" id="PF00924">
    <property type="entry name" value="MS_channel_2nd"/>
    <property type="match status" value="1"/>
</dbReference>
<comment type="subcellular location">
    <subcellularLocation>
        <location evidence="1">Membrane</location>
        <topology evidence="1">Multi-pass membrane protein</topology>
    </subcellularLocation>
</comment>
<feature type="compositionally biased region" description="Acidic residues" evidence="6">
    <location>
        <begin position="76"/>
        <end position="91"/>
    </location>
</feature>
<dbReference type="GO" id="GO:0005886">
    <property type="term" value="C:plasma membrane"/>
    <property type="evidence" value="ECO:0007669"/>
    <property type="project" value="TreeGrafter"/>
</dbReference>
<feature type="compositionally biased region" description="Basic and acidic residues" evidence="6">
    <location>
        <begin position="1187"/>
        <end position="1202"/>
    </location>
</feature>
<evidence type="ECO:0000256" key="4">
    <source>
        <dbReference type="ARBA" id="ARBA00022989"/>
    </source>
</evidence>
<dbReference type="InterPro" id="IPR016688">
    <property type="entry name" value="MscS-like_plants/fungi"/>
</dbReference>
<feature type="region of interest" description="Disordered" evidence="6">
    <location>
        <begin position="504"/>
        <end position="609"/>
    </location>
</feature>